<name>F9CUP9_9ARCH</name>
<comment type="caution">
    <text evidence="1">The sequence shown here is derived from an EMBL/GenBank/DDBJ whole genome shotgun (WGS) entry which is preliminary data.</text>
</comment>
<dbReference type="RefSeq" id="WP_007549752.1">
    <property type="nucleotide sequence ID" value="NZ_AFPU01000001.1"/>
</dbReference>
<gene>
    <name evidence="1" type="ORF">MY1_0324</name>
</gene>
<dbReference type="Proteomes" id="UP000004440">
    <property type="component" value="Unassembled WGS sequence"/>
</dbReference>
<protein>
    <submittedName>
        <fullName evidence="1">Uncharacterized protein</fullName>
    </submittedName>
</protein>
<dbReference type="AlphaFoldDB" id="F9CUP9"/>
<accession>F9CUP9</accession>
<sequence>MTKEQSQVHKWTADETVAKIQHASKNIKEYSFLMRNTVKTVRESGAIPELVDAIREASFALRDTVNEINQTAKEIHKKGIVTETANAIDSTIISIEDSVNTVKEIVVDAEKVLPNSKKAVQDGIQKAKHLKLKVGVA</sequence>
<evidence type="ECO:0000313" key="2">
    <source>
        <dbReference type="Proteomes" id="UP000004440"/>
    </source>
</evidence>
<dbReference type="STRING" id="1001994.MY1_0324"/>
<reference evidence="1 2" key="1">
    <citation type="journal article" date="2011" name="J. Bacteriol.">
        <title>Genome Sequence of an Ammonia-Oxidizing Soil Archaeon, "Candidatus Nitrosoarchaeum koreensis" MY1.</title>
        <authorList>
            <person name="Kim B.K."/>
            <person name="Jung M.Y."/>
            <person name="Yu D.S."/>
            <person name="Park S.J."/>
            <person name="Oh T.K."/>
            <person name="Rhee S.K."/>
            <person name="Kim J.F."/>
        </authorList>
    </citation>
    <scope>NUCLEOTIDE SEQUENCE [LARGE SCALE GENOMIC DNA]</scope>
    <source>
        <strain evidence="1 2">MY1</strain>
    </source>
</reference>
<keyword evidence="2" id="KW-1185">Reference proteome</keyword>
<organism evidence="1 2">
    <name type="scientific">Nitrosarchaeum koreense MY1</name>
    <dbReference type="NCBI Taxonomy" id="1001994"/>
    <lineage>
        <taxon>Archaea</taxon>
        <taxon>Nitrososphaerota</taxon>
        <taxon>Nitrososphaeria</taxon>
        <taxon>Nitrosopumilales</taxon>
        <taxon>Nitrosopumilaceae</taxon>
        <taxon>Nitrosarchaeum</taxon>
    </lineage>
</organism>
<proteinExistence type="predicted"/>
<evidence type="ECO:0000313" key="1">
    <source>
        <dbReference type="EMBL" id="EGP93095.1"/>
    </source>
</evidence>
<dbReference type="EMBL" id="AFPU01000001">
    <property type="protein sequence ID" value="EGP93095.1"/>
    <property type="molecule type" value="Genomic_DNA"/>
</dbReference>